<dbReference type="GO" id="GO:0016020">
    <property type="term" value="C:membrane"/>
    <property type="evidence" value="ECO:0007669"/>
    <property type="project" value="InterPro"/>
</dbReference>
<dbReference type="Pfam" id="PF03412">
    <property type="entry name" value="Peptidase_C39"/>
    <property type="match status" value="1"/>
</dbReference>
<proteinExistence type="predicted"/>
<comment type="caution">
    <text evidence="3">The sequence shown here is derived from an EMBL/GenBank/DDBJ whole genome shotgun (WGS) entry which is preliminary data.</text>
</comment>
<reference evidence="3 4" key="1">
    <citation type="submission" date="2020-08" db="EMBL/GenBank/DDBJ databases">
        <title>Genomic Encyclopedia of Type Strains, Phase IV (KMG-V): Genome sequencing to study the core and pangenomes of soil and plant-associated prokaryotes.</title>
        <authorList>
            <person name="Whitman W."/>
        </authorList>
    </citation>
    <scope>NUCLEOTIDE SEQUENCE [LARGE SCALE GENOMIC DNA]</scope>
    <source>
        <strain evidence="3 4">JPY158</strain>
    </source>
</reference>
<sequence length="208" mass="22768">MNTSLHAVPSVNDSGLSCLIMMAMLHGLPVDEPQLRHQFGNDLFGNQLLLLAAKEIGTTAKLVHQSVDRINRAPLPAIGIDNDGQYFIAGKYDTGGAEPRMVMQRPGSAPILVPLNELIGLWSGELILCTSKASFAGKLAKFDFTWFIPAIVKYRSLRSEILSISLVLQIISLFTPMFFQAVMDKVLVKHAMQTLNVIAIGLISAIFF</sequence>
<feature type="transmembrane region" description="Helical" evidence="1">
    <location>
        <begin position="161"/>
        <end position="179"/>
    </location>
</feature>
<feature type="domain" description="Peptidase C39" evidence="2">
    <location>
        <begin position="6"/>
        <end position="129"/>
    </location>
</feature>
<protein>
    <submittedName>
        <fullName evidence="3">Subfamily B ATP-binding cassette protein HlyB/CyaB</fullName>
    </submittedName>
</protein>
<keyword evidence="3" id="KW-0547">Nucleotide-binding</keyword>
<evidence type="ECO:0000313" key="4">
    <source>
        <dbReference type="Proteomes" id="UP000592780"/>
    </source>
</evidence>
<evidence type="ECO:0000259" key="2">
    <source>
        <dbReference type="PROSITE" id="PS50990"/>
    </source>
</evidence>
<organism evidence="3 4">
    <name type="scientific">Paraburkholderia atlantica</name>
    <dbReference type="NCBI Taxonomy" id="2654982"/>
    <lineage>
        <taxon>Bacteria</taxon>
        <taxon>Pseudomonadati</taxon>
        <taxon>Pseudomonadota</taxon>
        <taxon>Betaproteobacteria</taxon>
        <taxon>Burkholderiales</taxon>
        <taxon>Burkholderiaceae</taxon>
        <taxon>Paraburkholderia</taxon>
    </lineage>
</organism>
<keyword evidence="3" id="KW-0067">ATP-binding</keyword>
<keyword evidence="1" id="KW-1133">Transmembrane helix</keyword>
<dbReference type="Proteomes" id="UP000592780">
    <property type="component" value="Unassembled WGS sequence"/>
</dbReference>
<keyword evidence="4" id="KW-1185">Reference proteome</keyword>
<dbReference type="AlphaFoldDB" id="A0A7W8QEW1"/>
<dbReference type="Gene3D" id="3.90.70.10">
    <property type="entry name" value="Cysteine proteinases"/>
    <property type="match status" value="1"/>
</dbReference>
<keyword evidence="1" id="KW-0812">Transmembrane</keyword>
<dbReference type="GO" id="GO:0005524">
    <property type="term" value="F:ATP binding"/>
    <property type="evidence" value="ECO:0007669"/>
    <property type="project" value="UniProtKB-KW"/>
</dbReference>
<dbReference type="CDD" id="cd02417">
    <property type="entry name" value="Peptidase_C39_likeA"/>
    <property type="match status" value="1"/>
</dbReference>
<dbReference type="GO" id="GO:0008233">
    <property type="term" value="F:peptidase activity"/>
    <property type="evidence" value="ECO:0007669"/>
    <property type="project" value="InterPro"/>
</dbReference>
<name>A0A7W8QEW1_PARAM</name>
<dbReference type="RefSeq" id="WP_311548600.1">
    <property type="nucleotide sequence ID" value="NZ_JACHDD010000017.1"/>
</dbReference>
<dbReference type="PROSITE" id="PS50990">
    <property type="entry name" value="PEPTIDASE_C39"/>
    <property type="match status" value="1"/>
</dbReference>
<dbReference type="GO" id="GO:0006508">
    <property type="term" value="P:proteolysis"/>
    <property type="evidence" value="ECO:0007669"/>
    <property type="project" value="InterPro"/>
</dbReference>
<dbReference type="EMBL" id="JACHDD010000017">
    <property type="protein sequence ID" value="MBB5429016.1"/>
    <property type="molecule type" value="Genomic_DNA"/>
</dbReference>
<evidence type="ECO:0000313" key="3">
    <source>
        <dbReference type="EMBL" id="MBB5429016.1"/>
    </source>
</evidence>
<dbReference type="InterPro" id="IPR005074">
    <property type="entry name" value="Peptidase_C39"/>
</dbReference>
<evidence type="ECO:0000256" key="1">
    <source>
        <dbReference type="SAM" id="Phobius"/>
    </source>
</evidence>
<accession>A0A7W8QEW1</accession>
<keyword evidence="1" id="KW-0472">Membrane</keyword>
<gene>
    <name evidence="3" type="ORF">HDG40_007211</name>
</gene>
<dbReference type="InterPro" id="IPR039395">
    <property type="entry name" value="Peptidase_C39-like_A"/>
</dbReference>